<proteinExistence type="predicted"/>
<dbReference type="RefSeq" id="WP_093882171.1">
    <property type="nucleotide sequence ID" value="NZ_FOBS01000003.1"/>
</dbReference>
<gene>
    <name evidence="1" type="ORF">SAMN04489760_10324</name>
</gene>
<evidence type="ECO:0008006" key="3">
    <source>
        <dbReference type="Google" id="ProtNLM"/>
    </source>
</evidence>
<dbReference type="AlphaFoldDB" id="A0A1H7V4P9"/>
<protein>
    <recommendedName>
        <fullName evidence="3">CopG family transcriptional regulator</fullName>
    </recommendedName>
</protein>
<sequence>MLISALSQERIHEKEKGIITFKVNADLLEVIKNIPNRSESIREVIMTALENVCPPCNGTGILTPKQKEHWQIFARHHTVKKCEDCNKLFIECANTENK</sequence>
<accession>A0A1H7V4P9</accession>
<keyword evidence="2" id="KW-1185">Reference proteome</keyword>
<dbReference type="OrthoDB" id="370292at2"/>
<organism evidence="1 2">
    <name type="scientific">Syntrophus gentianae</name>
    <dbReference type="NCBI Taxonomy" id="43775"/>
    <lineage>
        <taxon>Bacteria</taxon>
        <taxon>Pseudomonadati</taxon>
        <taxon>Thermodesulfobacteriota</taxon>
        <taxon>Syntrophia</taxon>
        <taxon>Syntrophales</taxon>
        <taxon>Syntrophaceae</taxon>
        <taxon>Syntrophus</taxon>
    </lineage>
</organism>
<reference evidence="1 2" key="1">
    <citation type="submission" date="2016-10" db="EMBL/GenBank/DDBJ databases">
        <authorList>
            <person name="de Groot N.N."/>
        </authorList>
    </citation>
    <scope>NUCLEOTIDE SEQUENCE [LARGE SCALE GENOMIC DNA]</scope>
    <source>
        <strain evidence="1 2">DSM 8423</strain>
    </source>
</reference>
<evidence type="ECO:0000313" key="2">
    <source>
        <dbReference type="Proteomes" id="UP000198744"/>
    </source>
</evidence>
<dbReference type="Proteomes" id="UP000198744">
    <property type="component" value="Unassembled WGS sequence"/>
</dbReference>
<dbReference type="EMBL" id="FOBS01000003">
    <property type="protein sequence ID" value="SEM04231.1"/>
    <property type="molecule type" value="Genomic_DNA"/>
</dbReference>
<name>A0A1H7V4P9_9BACT</name>
<evidence type="ECO:0000313" key="1">
    <source>
        <dbReference type="EMBL" id="SEM04231.1"/>
    </source>
</evidence>